<keyword evidence="1" id="KW-0472">Membrane</keyword>
<dbReference type="PATRIC" id="fig|1227498.3.peg.2922"/>
<sequence length="149" mass="16113">MSQTTSRKRPWLAALLAALVTGLGHLYLRRLRRAVGWLLASLVVTTLFVDQGAFQTLIDGTVTLETVLAVAPMYAVIGLSVLDAYRIARTPTPDRRSAAQSADGDATTSCPHCGKELDDDLEFCHWCTTPLGDDVADESATDAPEDSHR</sequence>
<gene>
    <name evidence="3" type="ORF">C492_14906</name>
</gene>
<feature type="transmembrane region" description="Helical" evidence="1">
    <location>
        <begin position="35"/>
        <end position="54"/>
    </location>
</feature>
<dbReference type="RefSeq" id="WP_008424811.1">
    <property type="nucleotide sequence ID" value="NZ_AOIA01000126.1"/>
</dbReference>
<dbReference type="Proteomes" id="UP000011531">
    <property type="component" value="Unassembled WGS sequence"/>
</dbReference>
<accession>L9X4K3</accession>
<dbReference type="EMBL" id="AOIA01000126">
    <property type="protein sequence ID" value="ELY56401.1"/>
    <property type="molecule type" value="Genomic_DNA"/>
</dbReference>
<organism evidence="3 4">
    <name type="scientific">Natronococcus jeotgali DSM 18795</name>
    <dbReference type="NCBI Taxonomy" id="1227498"/>
    <lineage>
        <taxon>Archaea</taxon>
        <taxon>Methanobacteriati</taxon>
        <taxon>Methanobacteriota</taxon>
        <taxon>Stenosarchaea group</taxon>
        <taxon>Halobacteria</taxon>
        <taxon>Halobacteriales</taxon>
        <taxon>Natrialbaceae</taxon>
        <taxon>Natronococcus</taxon>
    </lineage>
</organism>
<keyword evidence="1" id="KW-1133">Transmembrane helix</keyword>
<proteinExistence type="predicted"/>
<dbReference type="AlphaFoldDB" id="L9X4K3"/>
<evidence type="ECO:0000259" key="2">
    <source>
        <dbReference type="Pfam" id="PF24460"/>
    </source>
</evidence>
<reference evidence="3 4" key="1">
    <citation type="journal article" date="2014" name="PLoS Genet.">
        <title>Phylogenetically driven sequencing of extremely halophilic archaea reveals strategies for static and dynamic osmo-response.</title>
        <authorList>
            <person name="Becker E.A."/>
            <person name="Seitzer P.M."/>
            <person name="Tritt A."/>
            <person name="Larsen D."/>
            <person name="Krusor M."/>
            <person name="Yao A.I."/>
            <person name="Wu D."/>
            <person name="Madern D."/>
            <person name="Eisen J.A."/>
            <person name="Darling A.E."/>
            <person name="Facciotti M.T."/>
        </authorList>
    </citation>
    <scope>NUCLEOTIDE SEQUENCE [LARGE SCALE GENOMIC DNA]</scope>
    <source>
        <strain evidence="3 4">DSM 18795</strain>
    </source>
</reference>
<feature type="transmembrane region" description="Helical" evidence="1">
    <location>
        <begin position="12"/>
        <end position="28"/>
    </location>
</feature>
<comment type="caution">
    <text evidence="3">The sequence shown here is derived from an EMBL/GenBank/DDBJ whole genome shotgun (WGS) entry which is preliminary data.</text>
</comment>
<evidence type="ECO:0000313" key="4">
    <source>
        <dbReference type="Proteomes" id="UP000011531"/>
    </source>
</evidence>
<keyword evidence="1" id="KW-0812">Transmembrane</keyword>
<feature type="transmembrane region" description="Helical" evidence="1">
    <location>
        <begin position="66"/>
        <end position="85"/>
    </location>
</feature>
<dbReference type="Pfam" id="PF24460">
    <property type="entry name" value="DUF7575"/>
    <property type="match status" value="1"/>
</dbReference>
<feature type="domain" description="DUF7575" evidence="2">
    <location>
        <begin position="106"/>
        <end position="131"/>
    </location>
</feature>
<evidence type="ECO:0000313" key="3">
    <source>
        <dbReference type="EMBL" id="ELY56401.1"/>
    </source>
</evidence>
<protein>
    <recommendedName>
        <fullName evidence="2">DUF7575 domain-containing protein</fullName>
    </recommendedName>
</protein>
<name>L9X4K3_9EURY</name>
<dbReference type="STRING" id="1227498.C492_14906"/>
<evidence type="ECO:0000256" key="1">
    <source>
        <dbReference type="SAM" id="Phobius"/>
    </source>
</evidence>
<dbReference type="OrthoDB" id="204947at2157"/>
<keyword evidence="4" id="KW-1185">Reference proteome</keyword>
<dbReference type="InterPro" id="IPR055997">
    <property type="entry name" value="DUF7575"/>
</dbReference>